<comment type="caution">
    <text evidence="1">The sequence shown here is derived from an EMBL/GenBank/DDBJ whole genome shotgun (WGS) entry which is preliminary data.</text>
</comment>
<evidence type="ECO:0000313" key="1">
    <source>
        <dbReference type="EMBL" id="KFE67589.1"/>
    </source>
</evidence>
<dbReference type="STRING" id="394096.DB31_8072"/>
<keyword evidence="2" id="KW-1185">Reference proteome</keyword>
<name>A0A085WIS6_9BACT</name>
<gene>
    <name evidence="1" type="ORF">DB31_8072</name>
</gene>
<evidence type="ECO:0000313" key="2">
    <source>
        <dbReference type="Proteomes" id="UP000028725"/>
    </source>
</evidence>
<organism evidence="1 2">
    <name type="scientific">Hyalangium minutum</name>
    <dbReference type="NCBI Taxonomy" id="394096"/>
    <lineage>
        <taxon>Bacteria</taxon>
        <taxon>Pseudomonadati</taxon>
        <taxon>Myxococcota</taxon>
        <taxon>Myxococcia</taxon>
        <taxon>Myxococcales</taxon>
        <taxon>Cystobacterineae</taxon>
        <taxon>Archangiaceae</taxon>
        <taxon>Hyalangium</taxon>
    </lineage>
</organism>
<proteinExistence type="predicted"/>
<accession>A0A085WIS6</accession>
<dbReference type="PATRIC" id="fig|394096.3.peg.4111"/>
<sequence length="377" mass="43110">MTAQDWQEQVQELLARAGRMKHGEAKVMALEEAVRLADTHADVELAFEVRDELIDAATFGGFPDKALVAFAWCRGQAKKNPERFESDMLLWKQKWVVGRLDDFPHISRKQIQDALLDIEQTYARVDAGKRAILKLRYQTARDMGEEAEAQRYWDQWITAPRDHLTDCQACDLDDEIDHHIDLGEYAKALAKARPILEGRSRCAEIPHLTYGSVLYPLFKLGQLEEARDCHLRGYPMVSRNRDFLATVGEHIEFLALTGNLARGLTLFEKHLGWALDHASWRDRFTFHAAASFLLAQVVTEDRDTVSLRLPKAFPLHQSKGTYAAKELHGWVDAQARDISVRFDTRNGTDRFQKLLERTRGLLQDVRAFPIDVAQESS</sequence>
<protein>
    <recommendedName>
        <fullName evidence="3">Tetratricopeptide repeat protein</fullName>
    </recommendedName>
</protein>
<reference evidence="1 2" key="1">
    <citation type="submission" date="2014-04" db="EMBL/GenBank/DDBJ databases">
        <title>Genome assembly of Hyalangium minutum DSM 14724.</title>
        <authorList>
            <person name="Sharma G."/>
            <person name="Subramanian S."/>
        </authorList>
    </citation>
    <scope>NUCLEOTIDE SEQUENCE [LARGE SCALE GENOMIC DNA]</scope>
    <source>
        <strain evidence="1 2">DSM 14724</strain>
    </source>
</reference>
<dbReference type="Proteomes" id="UP000028725">
    <property type="component" value="Unassembled WGS sequence"/>
</dbReference>
<dbReference type="AlphaFoldDB" id="A0A085WIS6"/>
<evidence type="ECO:0008006" key="3">
    <source>
        <dbReference type="Google" id="ProtNLM"/>
    </source>
</evidence>
<dbReference type="EMBL" id="JMCB01000007">
    <property type="protein sequence ID" value="KFE67589.1"/>
    <property type="molecule type" value="Genomic_DNA"/>
</dbReference>